<sequence length="124" mass="13800">MKRPLEDDFTEPSGKRIFIAIVPRVWEFSDSFLSALLGEGLCFHLQGLQSGLEILVGDCDRLPESKQSWKEGLATKEAELGEYQKKPKTAENVISSLKSKASELSVQVGALQHTLEDFKSSDEE</sequence>
<gene>
    <name evidence="1" type="ORF">Fot_06502</name>
</gene>
<proteinExistence type="predicted"/>
<evidence type="ECO:0000313" key="2">
    <source>
        <dbReference type="Proteomes" id="UP001604277"/>
    </source>
</evidence>
<organism evidence="1 2">
    <name type="scientific">Forsythia ovata</name>
    <dbReference type="NCBI Taxonomy" id="205694"/>
    <lineage>
        <taxon>Eukaryota</taxon>
        <taxon>Viridiplantae</taxon>
        <taxon>Streptophyta</taxon>
        <taxon>Embryophyta</taxon>
        <taxon>Tracheophyta</taxon>
        <taxon>Spermatophyta</taxon>
        <taxon>Magnoliopsida</taxon>
        <taxon>eudicotyledons</taxon>
        <taxon>Gunneridae</taxon>
        <taxon>Pentapetalae</taxon>
        <taxon>asterids</taxon>
        <taxon>lamiids</taxon>
        <taxon>Lamiales</taxon>
        <taxon>Oleaceae</taxon>
        <taxon>Forsythieae</taxon>
        <taxon>Forsythia</taxon>
    </lineage>
</organism>
<evidence type="ECO:0000313" key="1">
    <source>
        <dbReference type="EMBL" id="KAL2552883.1"/>
    </source>
</evidence>
<protein>
    <submittedName>
        <fullName evidence="1">Uncharacterized protein</fullName>
    </submittedName>
</protein>
<dbReference type="EMBL" id="JBFOLJ010000002">
    <property type="protein sequence ID" value="KAL2552883.1"/>
    <property type="molecule type" value="Genomic_DNA"/>
</dbReference>
<keyword evidence="2" id="KW-1185">Reference proteome</keyword>
<reference evidence="2" key="1">
    <citation type="submission" date="2024-07" db="EMBL/GenBank/DDBJ databases">
        <title>Two chromosome-level genome assemblies of Korean endemic species Abeliophyllum distichum and Forsythia ovata (Oleaceae).</title>
        <authorList>
            <person name="Jang H."/>
        </authorList>
    </citation>
    <scope>NUCLEOTIDE SEQUENCE [LARGE SCALE GENOMIC DNA]</scope>
</reference>
<accession>A0ABD1WT62</accession>
<comment type="caution">
    <text evidence="1">The sequence shown here is derived from an EMBL/GenBank/DDBJ whole genome shotgun (WGS) entry which is preliminary data.</text>
</comment>
<dbReference type="AlphaFoldDB" id="A0ABD1WT62"/>
<dbReference type="Proteomes" id="UP001604277">
    <property type="component" value="Unassembled WGS sequence"/>
</dbReference>
<name>A0ABD1WT62_9LAMI</name>